<evidence type="ECO:0000256" key="5">
    <source>
        <dbReference type="ARBA" id="ARBA00022968"/>
    </source>
</evidence>
<dbReference type="PANTHER" id="PTHR43078:SF6">
    <property type="entry name" value="UDP-GLUCURONIC ACID DECARBOXYLASE 1"/>
    <property type="match status" value="1"/>
</dbReference>
<name>A0A830H0H0_9CREN</name>
<dbReference type="GO" id="GO:0048040">
    <property type="term" value="F:UDP-glucuronate decarboxylase activity"/>
    <property type="evidence" value="ECO:0007669"/>
    <property type="project" value="TreeGrafter"/>
</dbReference>
<dbReference type="EMBL" id="BMQS01000006">
    <property type="protein sequence ID" value="GGT92717.1"/>
    <property type="molecule type" value="Genomic_DNA"/>
</dbReference>
<keyword evidence="11" id="KW-0456">Lyase</keyword>
<evidence type="ECO:0000256" key="7">
    <source>
        <dbReference type="ARBA" id="ARBA00023027"/>
    </source>
</evidence>
<dbReference type="Proteomes" id="UP000616143">
    <property type="component" value="Unassembled WGS sequence"/>
</dbReference>
<protein>
    <submittedName>
        <fullName evidence="14">NAD-dependent epimerase</fullName>
    </submittedName>
</protein>
<dbReference type="Pfam" id="PF01370">
    <property type="entry name" value="Epimerase"/>
    <property type="match status" value="1"/>
</dbReference>
<reference evidence="14" key="1">
    <citation type="journal article" date="2014" name="Int. J. Syst. Evol. Microbiol.">
        <title>Complete genome sequence of Corynebacterium casei LMG S-19264T (=DSM 44701T), isolated from a smear-ripened cheese.</title>
        <authorList>
            <consortium name="US DOE Joint Genome Institute (JGI-PGF)"/>
            <person name="Walter F."/>
            <person name="Albersmeier A."/>
            <person name="Kalinowski J."/>
            <person name="Ruckert C."/>
        </authorList>
    </citation>
    <scope>NUCLEOTIDE SEQUENCE</scope>
    <source>
        <strain evidence="14">JCM 31740</strain>
    </source>
</reference>
<keyword evidence="7" id="KW-0520">NAD</keyword>
<dbReference type="PANTHER" id="PTHR43078">
    <property type="entry name" value="UDP-GLUCURONIC ACID DECARBOXYLASE-RELATED"/>
    <property type="match status" value="1"/>
</dbReference>
<dbReference type="InterPro" id="IPR036291">
    <property type="entry name" value="NAD(P)-bd_dom_sf"/>
</dbReference>
<evidence type="ECO:0000256" key="2">
    <source>
        <dbReference type="ARBA" id="ARBA00004323"/>
    </source>
</evidence>
<proteinExistence type="predicted"/>
<keyword evidence="4" id="KW-0210">Decarboxylase</keyword>
<dbReference type="SUPFAM" id="SSF51735">
    <property type="entry name" value="NAD(P)-binding Rossmann-fold domains"/>
    <property type="match status" value="1"/>
</dbReference>
<keyword evidence="6" id="KW-1133">Transmembrane helix</keyword>
<comment type="caution">
    <text evidence="14">The sequence shown here is derived from an EMBL/GenBank/DDBJ whole genome shotgun (WGS) entry which is preliminary data.</text>
</comment>
<dbReference type="InterPro" id="IPR001509">
    <property type="entry name" value="Epimerase_deHydtase"/>
</dbReference>
<accession>A0A830H0H0</accession>
<evidence type="ECO:0000256" key="6">
    <source>
        <dbReference type="ARBA" id="ARBA00022989"/>
    </source>
</evidence>
<dbReference type="OrthoDB" id="4907at2157"/>
<evidence type="ECO:0000256" key="10">
    <source>
        <dbReference type="ARBA" id="ARBA00023180"/>
    </source>
</evidence>
<dbReference type="InterPro" id="IPR044516">
    <property type="entry name" value="UXS-like"/>
</dbReference>
<dbReference type="GO" id="GO:0042732">
    <property type="term" value="P:D-xylose metabolic process"/>
    <property type="evidence" value="ECO:0007669"/>
    <property type="project" value="InterPro"/>
</dbReference>
<evidence type="ECO:0000256" key="9">
    <source>
        <dbReference type="ARBA" id="ARBA00023136"/>
    </source>
</evidence>
<reference evidence="14" key="2">
    <citation type="submission" date="2020-09" db="EMBL/GenBank/DDBJ databases">
        <authorList>
            <person name="Sun Q."/>
            <person name="Ohkuma M."/>
        </authorList>
    </citation>
    <scope>NUCLEOTIDE SEQUENCE</scope>
    <source>
        <strain evidence="14">JCM 31740</strain>
    </source>
</reference>
<dbReference type="GO" id="GO:0005737">
    <property type="term" value="C:cytoplasm"/>
    <property type="evidence" value="ECO:0007669"/>
    <property type="project" value="TreeGrafter"/>
</dbReference>
<dbReference type="PRINTS" id="PR01713">
    <property type="entry name" value="NUCEPIMERASE"/>
</dbReference>
<evidence type="ECO:0000256" key="8">
    <source>
        <dbReference type="ARBA" id="ARBA00023034"/>
    </source>
</evidence>
<evidence type="ECO:0000313" key="15">
    <source>
        <dbReference type="Proteomes" id="UP000616143"/>
    </source>
</evidence>
<evidence type="ECO:0000256" key="4">
    <source>
        <dbReference type="ARBA" id="ARBA00022793"/>
    </source>
</evidence>
<dbReference type="GO" id="GO:0070403">
    <property type="term" value="F:NAD+ binding"/>
    <property type="evidence" value="ECO:0007669"/>
    <property type="project" value="InterPro"/>
</dbReference>
<comment type="subcellular location">
    <subcellularLocation>
        <location evidence="2">Golgi apparatus membrane</location>
        <topology evidence="2">Single-pass type II membrane protein</topology>
    </subcellularLocation>
    <subcellularLocation>
        <location evidence="12">Golgi apparatus</location>
        <location evidence="12">Golgi stack membrane</location>
    </subcellularLocation>
</comment>
<evidence type="ECO:0000313" key="14">
    <source>
        <dbReference type="EMBL" id="GGT92717.1"/>
    </source>
</evidence>
<evidence type="ECO:0000256" key="3">
    <source>
        <dbReference type="ARBA" id="ARBA00022692"/>
    </source>
</evidence>
<evidence type="ECO:0000256" key="11">
    <source>
        <dbReference type="ARBA" id="ARBA00023239"/>
    </source>
</evidence>
<keyword evidence="8" id="KW-0333">Golgi apparatus</keyword>
<organism evidence="14 15">
    <name type="scientific">Sulfodiicoccus acidiphilus</name>
    <dbReference type="NCBI Taxonomy" id="1670455"/>
    <lineage>
        <taxon>Archaea</taxon>
        <taxon>Thermoproteota</taxon>
        <taxon>Thermoprotei</taxon>
        <taxon>Sulfolobales</taxon>
        <taxon>Sulfolobaceae</taxon>
        <taxon>Sulfodiicoccus</taxon>
    </lineage>
</organism>
<feature type="domain" description="NAD-dependent epimerase/dehydratase" evidence="13">
    <location>
        <begin position="4"/>
        <end position="234"/>
    </location>
</feature>
<evidence type="ECO:0000259" key="13">
    <source>
        <dbReference type="Pfam" id="PF01370"/>
    </source>
</evidence>
<keyword evidence="10" id="KW-0325">Glycoprotein</keyword>
<dbReference type="Gene3D" id="3.40.50.720">
    <property type="entry name" value="NAD(P)-binding Rossmann-like Domain"/>
    <property type="match status" value="1"/>
</dbReference>
<evidence type="ECO:0000256" key="12">
    <source>
        <dbReference type="ARBA" id="ARBA00037859"/>
    </source>
</evidence>
<dbReference type="RefSeq" id="WP_188848414.1">
    <property type="nucleotide sequence ID" value="NZ_BMQS01000006.1"/>
</dbReference>
<dbReference type="FunFam" id="3.40.50.720:FF:000065">
    <property type="entry name" value="UDP-glucuronic acid decarboxylase 1"/>
    <property type="match status" value="1"/>
</dbReference>
<keyword evidence="5" id="KW-0735">Signal-anchor</keyword>
<keyword evidence="9" id="KW-0472">Membrane</keyword>
<keyword evidence="3" id="KW-0812">Transmembrane</keyword>
<evidence type="ECO:0000256" key="1">
    <source>
        <dbReference type="ARBA" id="ARBA00001911"/>
    </source>
</evidence>
<gene>
    <name evidence="14" type="ORF">GCM10007116_08110</name>
</gene>
<sequence length="306" mass="34509">MKFLVSGGAGFLGSHLVDALKGHDVTVVDDFSTSKYFSPPEGVQVVRQRAEEFQTSEKFDVVAHLAARPSPEDYMEHPVDTALSNSLGTYRMLEVARKSDAVFFYTSTSEVYGKASVVPTPEDYWGYVNPVGVRSCYDESKRFSEALVMAYYRQYGLDVRVHRPFNVYGPRLREDGTYGRVVSRFVFQALRGEPLTVFGDGTQTRAFLYVDDWVDAALRTIRVDEAKGQVLNVGSDVEVRILDLAKKVIELTGSRSDVKFLPPRQDDPPRRAADCSRAKRLLGWEPKTPLEEGLRRTVDWFRGVTK</sequence>
<dbReference type="AlphaFoldDB" id="A0A830H0H0"/>
<comment type="cofactor">
    <cofactor evidence="1">
        <name>NAD(+)</name>
        <dbReference type="ChEBI" id="CHEBI:57540"/>
    </cofactor>
</comment>